<dbReference type="EMBL" id="CP157940">
    <property type="protein sequence ID" value="XBS53512.1"/>
    <property type="molecule type" value="Genomic_DNA"/>
</dbReference>
<evidence type="ECO:0000256" key="4">
    <source>
        <dbReference type="ARBA" id="ARBA00022801"/>
    </source>
</evidence>
<gene>
    <name evidence="11" type="ORF">ABFV83_17115</name>
</gene>
<dbReference type="GO" id="GO:0030145">
    <property type="term" value="F:manganese ion binding"/>
    <property type="evidence" value="ECO:0007669"/>
    <property type="project" value="InterPro"/>
</dbReference>
<evidence type="ECO:0000256" key="5">
    <source>
        <dbReference type="ARBA" id="ARBA00033172"/>
    </source>
</evidence>
<dbReference type="GO" id="GO:0005737">
    <property type="term" value="C:cytoplasm"/>
    <property type="evidence" value="ECO:0007669"/>
    <property type="project" value="InterPro"/>
</dbReference>
<evidence type="ECO:0000256" key="7">
    <source>
        <dbReference type="ARBA" id="ARBA00050021"/>
    </source>
</evidence>
<dbReference type="CDD" id="cd00433">
    <property type="entry name" value="Peptidase_M17"/>
    <property type="match status" value="1"/>
</dbReference>
<evidence type="ECO:0000256" key="1">
    <source>
        <dbReference type="ARBA" id="ARBA00009528"/>
    </source>
</evidence>
<dbReference type="PANTHER" id="PTHR11963">
    <property type="entry name" value="LEUCINE AMINOPEPTIDASE-RELATED"/>
    <property type="match status" value="1"/>
</dbReference>
<evidence type="ECO:0000313" key="11">
    <source>
        <dbReference type="EMBL" id="XBS53512.1"/>
    </source>
</evidence>
<evidence type="ECO:0000256" key="2">
    <source>
        <dbReference type="ARBA" id="ARBA00022438"/>
    </source>
</evidence>
<dbReference type="GO" id="GO:0006508">
    <property type="term" value="P:proteolysis"/>
    <property type="evidence" value="ECO:0007669"/>
    <property type="project" value="UniProtKB-KW"/>
</dbReference>
<dbReference type="PANTHER" id="PTHR11963:SF23">
    <property type="entry name" value="CYTOSOL AMINOPEPTIDASE"/>
    <property type="match status" value="1"/>
</dbReference>
<organism evidence="11">
    <name type="scientific">Lacrimispora sp. BS-2</name>
    <dbReference type="NCBI Taxonomy" id="3151850"/>
    <lineage>
        <taxon>Bacteria</taxon>
        <taxon>Bacillati</taxon>
        <taxon>Bacillota</taxon>
        <taxon>Clostridia</taxon>
        <taxon>Lachnospirales</taxon>
        <taxon>Lachnospiraceae</taxon>
        <taxon>Lacrimispora</taxon>
    </lineage>
</organism>
<proteinExistence type="inferred from homology"/>
<keyword evidence="4" id="KW-0378">Hydrolase</keyword>
<evidence type="ECO:0000259" key="10">
    <source>
        <dbReference type="PROSITE" id="PS00631"/>
    </source>
</evidence>
<evidence type="ECO:0000256" key="9">
    <source>
        <dbReference type="SAM" id="MobiDB-lite"/>
    </source>
</evidence>
<dbReference type="GO" id="GO:0070006">
    <property type="term" value="F:metalloaminopeptidase activity"/>
    <property type="evidence" value="ECO:0007669"/>
    <property type="project" value="InterPro"/>
</dbReference>
<reference evidence="11" key="1">
    <citation type="submission" date="2024-06" db="EMBL/GenBank/DDBJ databases">
        <title>Lacrimispora cavernae sp. nov., a novel anaerobe isolated from bat guano pile inside a cave.</title>
        <authorList>
            <person name="Miller S.L."/>
            <person name="Lu N."/>
            <person name="King J."/>
            <person name="Sankaranarayanan K."/>
            <person name="Lawson P.A."/>
        </authorList>
    </citation>
    <scope>NUCLEOTIDE SEQUENCE</scope>
    <source>
        <strain evidence="11">BS-2</strain>
    </source>
</reference>
<dbReference type="Gene3D" id="3.40.630.10">
    <property type="entry name" value="Zn peptidases"/>
    <property type="match status" value="1"/>
</dbReference>
<name>A0AAU7PMB2_9FIRM</name>
<feature type="domain" description="Cytosol aminopeptidase" evidence="10">
    <location>
        <begin position="297"/>
        <end position="304"/>
    </location>
</feature>
<dbReference type="InterPro" id="IPR011356">
    <property type="entry name" value="Leucine_aapep/pepB"/>
</dbReference>
<dbReference type="InterPro" id="IPR000819">
    <property type="entry name" value="Peptidase_M17_C"/>
</dbReference>
<dbReference type="Pfam" id="PF00883">
    <property type="entry name" value="Peptidase_M17"/>
    <property type="match status" value="1"/>
</dbReference>
<keyword evidence="3" id="KW-0645">Protease</keyword>
<comment type="function">
    <text evidence="6">Presumably involved in the processing and regular turnover of intracellular proteins. Catalyzes the removal of unsubstituted N-terminal amino acids from various peptides.</text>
</comment>
<sequence>MRIQITCSPAPESRNSQPEHGESLFSFFRKLGKKGGGDCQIRLDQLGFTAEELTQAVEHGVCGLYDGAYRFKKEALKGLNRKEIYENRDGLADYGETCYTLVVGNGGAIEDKYTGISDEMWKQILFRGENIGRCKGYARTLGNLPNNYLHTEDLVCYAEDLAKNLGVFCRTLRNRELEELNCGGLLAVNQGSSREAAMVILQYEGLPGGERIALVGKGLMFDSGGYHLKSMDGMCGMKFDMCGAAGVLEAFEILVRNKVKKNLMVILTLAENVISSDAVKMGDVITTLAGKTVEIYNTDAEGRLVLCDGITYAQQQKAAFVLDMATLTYSAHAALGDSFTGLFVNDEDLLNPWMEAARESEEMFWRLPLNSYYHKLLEWSTVADFANYAPGKGAGASVAACFLEKFVEPGTRWIHLDMVGPSVIRSETEEMREGASGAGIITIVKFLEKQ</sequence>
<accession>A0AAU7PMB2</accession>
<comment type="similarity">
    <text evidence="1">Belongs to the peptidase M17 family.</text>
</comment>
<dbReference type="SUPFAM" id="SSF53187">
    <property type="entry name" value="Zn-dependent exopeptidases"/>
    <property type="match status" value="1"/>
</dbReference>
<feature type="region of interest" description="Disordered" evidence="9">
    <location>
        <begin position="1"/>
        <end position="20"/>
    </location>
</feature>
<evidence type="ECO:0000256" key="6">
    <source>
        <dbReference type="ARBA" id="ARBA00049972"/>
    </source>
</evidence>
<protein>
    <recommendedName>
        <fullName evidence="7">Probable cytosol aminopeptidase</fullName>
    </recommendedName>
    <alternativeName>
        <fullName evidence="8">Leucine aminopeptidase</fullName>
    </alternativeName>
    <alternativeName>
        <fullName evidence="5">Leucyl aminopeptidase</fullName>
    </alternativeName>
</protein>
<keyword evidence="2 11" id="KW-0031">Aminopeptidase</keyword>
<evidence type="ECO:0000256" key="3">
    <source>
        <dbReference type="ARBA" id="ARBA00022670"/>
    </source>
</evidence>
<evidence type="ECO:0000256" key="8">
    <source>
        <dbReference type="ARBA" id="ARBA00050061"/>
    </source>
</evidence>
<dbReference type="PROSITE" id="PS00631">
    <property type="entry name" value="CYTOSOL_AP"/>
    <property type="match status" value="1"/>
</dbReference>
<dbReference type="AlphaFoldDB" id="A0AAU7PMB2"/>
<dbReference type="PRINTS" id="PR00481">
    <property type="entry name" value="LAMNOPPTDASE"/>
</dbReference>
<dbReference type="RefSeq" id="WP_349945553.1">
    <property type="nucleotide sequence ID" value="NZ_CP157940.1"/>
</dbReference>